<keyword evidence="2" id="KW-1185">Reference proteome</keyword>
<dbReference type="SUPFAM" id="SSF56601">
    <property type="entry name" value="beta-lactamase/transpeptidase-like"/>
    <property type="match status" value="1"/>
</dbReference>
<dbReference type="Proteomes" id="UP000542674">
    <property type="component" value="Unassembled WGS sequence"/>
</dbReference>
<dbReference type="InterPro" id="IPR012338">
    <property type="entry name" value="Beta-lactam/transpept-like"/>
</dbReference>
<proteinExistence type="predicted"/>
<protein>
    <submittedName>
        <fullName evidence="1">CubicO group peptidase (Beta-lactamase class C family)</fullName>
    </submittedName>
</protein>
<dbReference type="RefSeq" id="WP_184669381.1">
    <property type="nucleotide sequence ID" value="NZ_JACHJS010000001.1"/>
</dbReference>
<evidence type="ECO:0000313" key="2">
    <source>
        <dbReference type="Proteomes" id="UP000542674"/>
    </source>
</evidence>
<dbReference type="Gene3D" id="3.40.710.10">
    <property type="entry name" value="DD-peptidase/beta-lactamase superfamily"/>
    <property type="match status" value="1"/>
</dbReference>
<organism evidence="1 2">
    <name type="scientific">Saccharothrix violaceirubra</name>
    <dbReference type="NCBI Taxonomy" id="413306"/>
    <lineage>
        <taxon>Bacteria</taxon>
        <taxon>Bacillati</taxon>
        <taxon>Actinomycetota</taxon>
        <taxon>Actinomycetes</taxon>
        <taxon>Pseudonocardiales</taxon>
        <taxon>Pseudonocardiaceae</taxon>
        <taxon>Saccharothrix</taxon>
    </lineage>
</organism>
<dbReference type="EMBL" id="JACHJS010000001">
    <property type="protein sequence ID" value="MBB4965731.1"/>
    <property type="molecule type" value="Genomic_DNA"/>
</dbReference>
<gene>
    <name evidence="1" type="ORF">F4559_003090</name>
</gene>
<name>A0A7W7WW47_9PSEU</name>
<evidence type="ECO:0000313" key="1">
    <source>
        <dbReference type="EMBL" id="MBB4965731.1"/>
    </source>
</evidence>
<accession>A0A7W7WW47</accession>
<sequence>MAATIAPTAVAEPQFDPDAVDRYVREYADNAAYPGVAVAITRGDRVVHLAGYGHTSTGAVRGHVSAIVTRLDLANRVQPAVLAHDAGLVARPP</sequence>
<reference evidence="1 2" key="1">
    <citation type="submission" date="2020-08" db="EMBL/GenBank/DDBJ databases">
        <title>Sequencing the genomes of 1000 actinobacteria strains.</title>
        <authorList>
            <person name="Klenk H.-P."/>
        </authorList>
    </citation>
    <scope>NUCLEOTIDE SEQUENCE [LARGE SCALE GENOMIC DNA]</scope>
    <source>
        <strain evidence="1 2">DSM 45084</strain>
    </source>
</reference>
<dbReference type="AlphaFoldDB" id="A0A7W7WW47"/>
<comment type="caution">
    <text evidence="1">The sequence shown here is derived from an EMBL/GenBank/DDBJ whole genome shotgun (WGS) entry which is preliminary data.</text>
</comment>